<dbReference type="EMBL" id="KE343363">
    <property type="protein sequence ID" value="EXB25605.1"/>
    <property type="molecule type" value="Genomic_DNA"/>
</dbReference>
<gene>
    <name evidence="1" type="ORF">L484_004560</name>
</gene>
<protein>
    <submittedName>
        <fullName evidence="1">Uncharacterized protein</fullName>
    </submittedName>
</protein>
<name>W9QCA1_9ROSA</name>
<proteinExistence type="predicted"/>
<dbReference type="Proteomes" id="UP000030645">
    <property type="component" value="Unassembled WGS sequence"/>
</dbReference>
<sequence>MEDGNGGTQAMSGGLRISGDVDCWHLEQNDARNFRAKEIYRKRENLKMHEGKIEKMKRESGKTFWIYSIKLPYFVSTAEIKSQWMAKIGSVTPHRDVALRNAPRLWCPAHVFLTWTPTANRLKHATWDARMEASQQATC</sequence>
<dbReference type="AlphaFoldDB" id="W9QCA1"/>
<organism evidence="1 2">
    <name type="scientific">Morus notabilis</name>
    <dbReference type="NCBI Taxonomy" id="981085"/>
    <lineage>
        <taxon>Eukaryota</taxon>
        <taxon>Viridiplantae</taxon>
        <taxon>Streptophyta</taxon>
        <taxon>Embryophyta</taxon>
        <taxon>Tracheophyta</taxon>
        <taxon>Spermatophyta</taxon>
        <taxon>Magnoliopsida</taxon>
        <taxon>eudicotyledons</taxon>
        <taxon>Gunneridae</taxon>
        <taxon>Pentapetalae</taxon>
        <taxon>rosids</taxon>
        <taxon>fabids</taxon>
        <taxon>Rosales</taxon>
        <taxon>Moraceae</taxon>
        <taxon>Moreae</taxon>
        <taxon>Morus</taxon>
    </lineage>
</organism>
<accession>W9QCA1</accession>
<evidence type="ECO:0000313" key="2">
    <source>
        <dbReference type="Proteomes" id="UP000030645"/>
    </source>
</evidence>
<keyword evidence="2" id="KW-1185">Reference proteome</keyword>
<evidence type="ECO:0000313" key="1">
    <source>
        <dbReference type="EMBL" id="EXB25605.1"/>
    </source>
</evidence>
<reference evidence="2" key="1">
    <citation type="submission" date="2013-01" db="EMBL/GenBank/DDBJ databases">
        <title>Draft Genome Sequence of a Mulberry Tree, Morus notabilis C.K. Schneid.</title>
        <authorList>
            <person name="He N."/>
            <person name="Zhao S."/>
        </authorList>
    </citation>
    <scope>NUCLEOTIDE SEQUENCE</scope>
</reference>